<evidence type="ECO:0000313" key="7">
    <source>
        <dbReference type="EMBL" id="MEI5993066.1"/>
    </source>
</evidence>
<gene>
    <name evidence="6" type="primary">rpsN</name>
    <name evidence="7" type="ORF">A5880_000607</name>
    <name evidence="8" type="ORF">A5880_002884</name>
</gene>
<sequence>MLLLSLLKSNDYDLQGVKENMAKKSKIAKAKHQRELIKQYAEQRIKLKENKDYEALAKLPKDSNPNRLKNRDLIDGRPRAYMRKFGMSRINFRTLAHQGHIPGVHKASW</sequence>
<keyword evidence="9" id="KW-1185">Reference proteome</keyword>
<accession>A0A242C6C7</accession>
<dbReference type="Proteomes" id="UP000195139">
    <property type="component" value="Unassembled WGS sequence"/>
</dbReference>
<reference evidence="8" key="1">
    <citation type="submission" date="2017-05" db="EMBL/GenBank/DDBJ databases">
        <title>The Genome Sequence of Enterococcus sp. 4G2_DIV0659.</title>
        <authorList>
            <consortium name="The Broad Institute Genomics Platform"/>
            <consortium name="The Broad Institute Genomic Center for Infectious Diseases"/>
            <person name="Earl A."/>
            <person name="Manson A."/>
            <person name="Schwartman J."/>
            <person name="Gilmore M."/>
            <person name="Abouelleil A."/>
            <person name="Cao P."/>
            <person name="Chapman S."/>
            <person name="Cusick C."/>
            <person name="Shea T."/>
            <person name="Young S."/>
            <person name="Neafsey D."/>
            <person name="Nusbaum C."/>
            <person name="Birren B."/>
        </authorList>
    </citation>
    <scope>NUCLEOTIDE SEQUENCE [LARGE SCALE GENOMIC DNA]</scope>
    <source>
        <strain evidence="8">4G2_DIV0659</strain>
    </source>
</reference>
<keyword evidence="6" id="KW-0694">RNA-binding</keyword>
<dbReference type="EMBL" id="NGLE01000004">
    <property type="protein sequence ID" value="OTO05709.1"/>
    <property type="molecule type" value="Genomic_DNA"/>
</dbReference>
<evidence type="ECO:0000256" key="2">
    <source>
        <dbReference type="ARBA" id="ARBA00022730"/>
    </source>
</evidence>
<evidence type="ECO:0000313" key="8">
    <source>
        <dbReference type="EMBL" id="OTO05709.1"/>
    </source>
</evidence>
<dbReference type="InterPro" id="IPR023036">
    <property type="entry name" value="Ribosomal_uS14_bac/plastid"/>
</dbReference>
<comment type="function">
    <text evidence="6">Binds 16S rRNA, required for the assembly of 30S particles and may also be responsible for determining the conformation of the 16S rRNA at the A site.</text>
</comment>
<evidence type="ECO:0000256" key="3">
    <source>
        <dbReference type="ARBA" id="ARBA00022980"/>
    </source>
</evidence>
<dbReference type="InterPro" id="IPR001209">
    <property type="entry name" value="Ribosomal_uS14"/>
</dbReference>
<evidence type="ECO:0000313" key="9">
    <source>
        <dbReference type="Proteomes" id="UP000195139"/>
    </source>
</evidence>
<dbReference type="GO" id="GO:0006412">
    <property type="term" value="P:translation"/>
    <property type="evidence" value="ECO:0007669"/>
    <property type="project" value="UniProtKB-UniRule"/>
</dbReference>
<evidence type="ECO:0000256" key="6">
    <source>
        <dbReference type="HAMAP-Rule" id="MF_00537"/>
    </source>
</evidence>
<dbReference type="GO" id="GO:0015935">
    <property type="term" value="C:small ribosomal subunit"/>
    <property type="evidence" value="ECO:0007669"/>
    <property type="project" value="TreeGrafter"/>
</dbReference>
<dbReference type="PANTHER" id="PTHR19836">
    <property type="entry name" value="30S RIBOSOMAL PROTEIN S14"/>
    <property type="match status" value="1"/>
</dbReference>
<proteinExistence type="inferred from homology"/>
<dbReference type="HAMAP" id="MF_00537">
    <property type="entry name" value="Ribosomal_uS14_1"/>
    <property type="match status" value="1"/>
</dbReference>
<keyword evidence="2 6" id="KW-0699">rRNA-binding</keyword>
<dbReference type="EMBL" id="NGLE02000001">
    <property type="protein sequence ID" value="MEI5993066.1"/>
    <property type="molecule type" value="Genomic_DNA"/>
</dbReference>
<evidence type="ECO:0000256" key="1">
    <source>
        <dbReference type="ARBA" id="ARBA00009083"/>
    </source>
</evidence>
<dbReference type="GO" id="GO:0005737">
    <property type="term" value="C:cytoplasm"/>
    <property type="evidence" value="ECO:0007669"/>
    <property type="project" value="UniProtKB-ARBA"/>
</dbReference>
<name>A0A242C6C7_9ENTE</name>
<dbReference type="PANTHER" id="PTHR19836:SF19">
    <property type="entry name" value="SMALL RIBOSOMAL SUBUNIT PROTEIN US14M"/>
    <property type="match status" value="1"/>
</dbReference>
<evidence type="ECO:0000256" key="4">
    <source>
        <dbReference type="ARBA" id="ARBA00023274"/>
    </source>
</evidence>
<dbReference type="NCBIfam" id="NF006477">
    <property type="entry name" value="PRK08881.1"/>
    <property type="match status" value="1"/>
</dbReference>
<comment type="caution">
    <text evidence="8">The sequence shown here is derived from an EMBL/GenBank/DDBJ whole genome shotgun (WGS) entry which is preliminary data.</text>
</comment>
<comment type="similarity">
    <text evidence="1 6">Belongs to the universal ribosomal protein uS14 family.</text>
</comment>
<dbReference type="Pfam" id="PF00253">
    <property type="entry name" value="Ribosomal_S14"/>
    <property type="match status" value="1"/>
</dbReference>
<dbReference type="AlphaFoldDB" id="A0A242C6C7"/>
<dbReference type="Gene3D" id="4.10.830.10">
    <property type="entry name" value="30s Ribosomal Protein S14, Chain N"/>
    <property type="match status" value="1"/>
</dbReference>
<keyword evidence="4 6" id="KW-0687">Ribonucleoprotein</keyword>
<dbReference type="GO" id="GO:0003735">
    <property type="term" value="F:structural constituent of ribosome"/>
    <property type="evidence" value="ECO:0007669"/>
    <property type="project" value="InterPro"/>
</dbReference>
<evidence type="ECO:0000256" key="5">
    <source>
        <dbReference type="ARBA" id="ARBA00035167"/>
    </source>
</evidence>
<dbReference type="STRING" id="1834181.A5880_002884"/>
<dbReference type="InterPro" id="IPR043140">
    <property type="entry name" value="Ribosomal_uS14_sf"/>
</dbReference>
<dbReference type="SUPFAM" id="SSF57716">
    <property type="entry name" value="Glucocorticoid receptor-like (DNA-binding domain)"/>
    <property type="match status" value="1"/>
</dbReference>
<comment type="subunit">
    <text evidence="6">Part of the 30S ribosomal subunit. Contacts proteins S3 and S10.</text>
</comment>
<keyword evidence="3 6" id="KW-0689">Ribosomal protein</keyword>
<protein>
    <recommendedName>
        <fullName evidence="5 6">Small ribosomal subunit protein uS14</fullName>
    </recommendedName>
</protein>
<dbReference type="GO" id="GO:0019843">
    <property type="term" value="F:rRNA binding"/>
    <property type="evidence" value="ECO:0007669"/>
    <property type="project" value="UniProtKB-UniRule"/>
</dbReference>
<organism evidence="8">
    <name type="scientific">Candidatus Enterococcus mansonii</name>
    <dbReference type="NCBI Taxonomy" id="1834181"/>
    <lineage>
        <taxon>Bacteria</taxon>
        <taxon>Bacillati</taxon>
        <taxon>Bacillota</taxon>
        <taxon>Bacilli</taxon>
        <taxon>Lactobacillales</taxon>
        <taxon>Enterococcaceae</taxon>
        <taxon>Enterococcus</taxon>
    </lineage>
</organism>
<reference evidence="7 9" key="2">
    <citation type="submission" date="2018-07" db="EMBL/GenBank/DDBJ databases">
        <title>The Genome Sequence of Enterococcus sp. DIV0659b.</title>
        <authorList>
            <consortium name="The Broad Institute Genomics Platform"/>
            <consortium name="The Broad Institute Genomic Center for Infectious Diseases"/>
            <person name="Earl A."/>
            <person name="Manson A."/>
            <person name="Schwartman J."/>
            <person name="Gilmore M."/>
            <person name="Abouelleil A."/>
            <person name="Cao P."/>
            <person name="Chapman S."/>
            <person name="Cusick C."/>
            <person name="Shea T."/>
            <person name="Young S."/>
            <person name="Neafsey D."/>
            <person name="Nusbaum C."/>
            <person name="Birren B."/>
        </authorList>
    </citation>
    <scope>NUCLEOTIDE SEQUENCE [LARGE SCALE GENOMIC DNA]</scope>
    <source>
        <strain evidence="7 9">4G2_DIV0659</strain>
    </source>
</reference>